<dbReference type="Proteomes" id="UP000322699">
    <property type="component" value="Unassembled WGS sequence"/>
</dbReference>
<gene>
    <name evidence="1" type="ORF">LF1_47590</name>
</gene>
<protein>
    <submittedName>
        <fullName evidence="1">Uncharacterized protein</fullName>
    </submittedName>
</protein>
<reference evidence="1 2" key="1">
    <citation type="submission" date="2019-08" db="EMBL/GenBank/DDBJ databases">
        <title>Deep-cultivation of Planctomycetes and their phenomic and genomic characterization uncovers novel biology.</title>
        <authorList>
            <person name="Wiegand S."/>
            <person name="Jogler M."/>
            <person name="Boedeker C."/>
            <person name="Pinto D."/>
            <person name="Vollmers J."/>
            <person name="Rivas-Marin E."/>
            <person name="Kohn T."/>
            <person name="Peeters S.H."/>
            <person name="Heuer A."/>
            <person name="Rast P."/>
            <person name="Oberbeckmann S."/>
            <person name="Bunk B."/>
            <person name="Jeske O."/>
            <person name="Meyerdierks A."/>
            <person name="Storesund J.E."/>
            <person name="Kallscheuer N."/>
            <person name="Luecker S."/>
            <person name="Lage O.M."/>
            <person name="Pohl T."/>
            <person name="Merkel B.J."/>
            <person name="Hornburger P."/>
            <person name="Mueller R.-W."/>
            <person name="Bruemmer F."/>
            <person name="Labrenz M."/>
            <person name="Spormann A.M."/>
            <person name="Op Den Camp H."/>
            <person name="Overmann J."/>
            <person name="Amann R."/>
            <person name="Jetten M.S.M."/>
            <person name="Mascher T."/>
            <person name="Medema M.H."/>
            <person name="Devos D.P."/>
            <person name="Kaster A.-K."/>
            <person name="Ovreas L."/>
            <person name="Rohde M."/>
            <person name="Galperin M.Y."/>
            <person name="Jogler C."/>
        </authorList>
    </citation>
    <scope>NUCLEOTIDE SEQUENCE [LARGE SCALE GENOMIC DNA]</scope>
    <source>
        <strain evidence="1 2">LF1</strain>
    </source>
</reference>
<evidence type="ECO:0000313" key="1">
    <source>
        <dbReference type="EMBL" id="KAA1262197.1"/>
    </source>
</evidence>
<accession>A0A5B1CLX3</accession>
<evidence type="ECO:0000313" key="2">
    <source>
        <dbReference type="Proteomes" id="UP000322699"/>
    </source>
</evidence>
<keyword evidence="2" id="KW-1185">Reference proteome</keyword>
<organism evidence="1 2">
    <name type="scientific">Rubripirellula obstinata</name>
    <dbReference type="NCBI Taxonomy" id="406547"/>
    <lineage>
        <taxon>Bacteria</taxon>
        <taxon>Pseudomonadati</taxon>
        <taxon>Planctomycetota</taxon>
        <taxon>Planctomycetia</taxon>
        <taxon>Pirellulales</taxon>
        <taxon>Pirellulaceae</taxon>
        <taxon>Rubripirellula</taxon>
    </lineage>
</organism>
<dbReference type="RefSeq" id="WP_068264791.1">
    <property type="nucleotide sequence ID" value="NZ_LWSK01000069.1"/>
</dbReference>
<dbReference type="AlphaFoldDB" id="A0A5B1CLX3"/>
<sequence length="80" mass="9155">MKLRNRRRVALTGCIIAIVSIWGAVLPWLSSYHHVQERLQFLDDRGIDPSAMFYTELEAMEPILNRIEGRSNHSESGTSL</sequence>
<proteinExistence type="predicted"/>
<dbReference type="EMBL" id="VRLW01000001">
    <property type="protein sequence ID" value="KAA1262197.1"/>
    <property type="molecule type" value="Genomic_DNA"/>
</dbReference>
<comment type="caution">
    <text evidence="1">The sequence shown here is derived from an EMBL/GenBank/DDBJ whole genome shotgun (WGS) entry which is preliminary data.</text>
</comment>
<name>A0A5B1CLX3_9BACT</name>